<dbReference type="Proteomes" id="UP000440578">
    <property type="component" value="Unassembled WGS sequence"/>
</dbReference>
<accession>A0A6A4V4Q0</accession>
<dbReference type="SUPFAM" id="SSF103473">
    <property type="entry name" value="MFS general substrate transporter"/>
    <property type="match status" value="1"/>
</dbReference>
<evidence type="ECO:0000256" key="5">
    <source>
        <dbReference type="SAM" id="Phobius"/>
    </source>
</evidence>
<dbReference type="Pfam" id="PF00083">
    <property type="entry name" value="Sugar_tr"/>
    <property type="match status" value="1"/>
</dbReference>
<feature type="transmembrane region" description="Helical" evidence="5">
    <location>
        <begin position="77"/>
        <end position="101"/>
    </location>
</feature>
<comment type="caution">
    <text evidence="7">The sequence shown here is derived from an EMBL/GenBank/DDBJ whole genome shotgun (WGS) entry which is preliminary data.</text>
</comment>
<dbReference type="GO" id="GO:0016020">
    <property type="term" value="C:membrane"/>
    <property type="evidence" value="ECO:0007669"/>
    <property type="project" value="UniProtKB-SubCell"/>
</dbReference>
<keyword evidence="9" id="KW-1185">Reference proteome</keyword>
<feature type="transmembrane region" description="Helical" evidence="5">
    <location>
        <begin position="49"/>
        <end position="70"/>
    </location>
</feature>
<feature type="transmembrane region" description="Helical" evidence="5">
    <location>
        <begin position="165"/>
        <end position="182"/>
    </location>
</feature>
<feature type="transmembrane region" description="Helical" evidence="5">
    <location>
        <begin position="378"/>
        <end position="398"/>
    </location>
</feature>
<protein>
    <submittedName>
        <fullName evidence="7">Facilitated trehalose transporter Tret1-2</fullName>
    </submittedName>
</protein>
<organism evidence="7 9">
    <name type="scientific">Amphibalanus amphitrite</name>
    <name type="common">Striped barnacle</name>
    <name type="synonym">Balanus amphitrite</name>
    <dbReference type="NCBI Taxonomy" id="1232801"/>
    <lineage>
        <taxon>Eukaryota</taxon>
        <taxon>Metazoa</taxon>
        <taxon>Ecdysozoa</taxon>
        <taxon>Arthropoda</taxon>
        <taxon>Crustacea</taxon>
        <taxon>Multicrustacea</taxon>
        <taxon>Cirripedia</taxon>
        <taxon>Thoracica</taxon>
        <taxon>Thoracicalcarea</taxon>
        <taxon>Balanomorpha</taxon>
        <taxon>Balanoidea</taxon>
        <taxon>Balanidae</taxon>
        <taxon>Amphibalaninae</taxon>
        <taxon>Amphibalanus</taxon>
    </lineage>
</organism>
<dbReference type="EMBL" id="VIIS01000303">
    <property type="protein sequence ID" value="KAF0310543.1"/>
    <property type="molecule type" value="Genomic_DNA"/>
</dbReference>
<evidence type="ECO:0000313" key="7">
    <source>
        <dbReference type="EMBL" id="KAF0288615.1"/>
    </source>
</evidence>
<evidence type="ECO:0000256" key="3">
    <source>
        <dbReference type="ARBA" id="ARBA00022989"/>
    </source>
</evidence>
<evidence type="ECO:0000256" key="4">
    <source>
        <dbReference type="ARBA" id="ARBA00023136"/>
    </source>
</evidence>
<dbReference type="OrthoDB" id="6355042at2759"/>
<dbReference type="InterPro" id="IPR020846">
    <property type="entry name" value="MFS_dom"/>
</dbReference>
<reference evidence="7 9" key="1">
    <citation type="submission" date="2019-07" db="EMBL/GenBank/DDBJ databases">
        <title>Draft genome assembly of a fouling barnacle, Amphibalanus amphitrite (Darwin, 1854): The first reference genome for Thecostraca.</title>
        <authorList>
            <person name="Kim W."/>
        </authorList>
    </citation>
    <scope>NUCLEOTIDE SEQUENCE [LARGE SCALE GENOMIC DNA]</scope>
    <source>
        <strain evidence="7">SNU_AA5</strain>
        <tissue evidence="7">Soma without cirri and trophi</tissue>
    </source>
</reference>
<evidence type="ECO:0000259" key="6">
    <source>
        <dbReference type="PROSITE" id="PS50850"/>
    </source>
</evidence>
<dbReference type="InterPro" id="IPR036259">
    <property type="entry name" value="MFS_trans_sf"/>
</dbReference>
<name>A0A6A4V4Q0_AMPAM</name>
<dbReference type="EMBL" id="VIIS01002095">
    <property type="protein sequence ID" value="KAF0288615.1"/>
    <property type="molecule type" value="Genomic_DNA"/>
</dbReference>
<dbReference type="PANTHER" id="PTHR48021:SF1">
    <property type="entry name" value="GH07001P-RELATED"/>
    <property type="match status" value="1"/>
</dbReference>
<dbReference type="PROSITE" id="PS50850">
    <property type="entry name" value="MFS"/>
    <property type="match status" value="1"/>
</dbReference>
<feature type="domain" description="Major facilitator superfamily (MFS) profile" evidence="6">
    <location>
        <begin position="10"/>
        <end position="433"/>
    </location>
</feature>
<dbReference type="GO" id="GO:0022857">
    <property type="term" value="F:transmembrane transporter activity"/>
    <property type="evidence" value="ECO:0007669"/>
    <property type="project" value="InterPro"/>
</dbReference>
<comment type="subcellular location">
    <subcellularLocation>
        <location evidence="1">Membrane</location>
        <topology evidence="1">Multi-pass membrane protein</topology>
    </subcellularLocation>
</comment>
<keyword evidence="2 5" id="KW-0812">Transmembrane</keyword>
<evidence type="ECO:0000256" key="2">
    <source>
        <dbReference type="ARBA" id="ARBA00022692"/>
    </source>
</evidence>
<feature type="transmembrane region" description="Helical" evidence="5">
    <location>
        <begin position="404"/>
        <end position="430"/>
    </location>
</feature>
<keyword evidence="4 5" id="KW-0472">Membrane</keyword>
<evidence type="ECO:0000256" key="1">
    <source>
        <dbReference type="ARBA" id="ARBA00004141"/>
    </source>
</evidence>
<dbReference type="Gene3D" id="1.20.1250.20">
    <property type="entry name" value="MFS general substrate transporter like domains"/>
    <property type="match status" value="1"/>
</dbReference>
<evidence type="ECO:0000313" key="9">
    <source>
        <dbReference type="Proteomes" id="UP000440578"/>
    </source>
</evidence>
<dbReference type="InterPro" id="IPR005828">
    <property type="entry name" value="MFS_sugar_transport-like"/>
</dbReference>
<evidence type="ECO:0000313" key="8">
    <source>
        <dbReference type="EMBL" id="KAF0310543.1"/>
    </source>
</evidence>
<dbReference type="InterPro" id="IPR050549">
    <property type="entry name" value="MFS_Trehalose_Transporter"/>
</dbReference>
<dbReference type="AlphaFoldDB" id="A0A6A4V4Q0"/>
<sequence>MADAIGKVLATAICGQTQFMLGANVALNSALLIQEAGPAGHLTVTQRSWAISVTFAGALLGCVLAAALAPPLGARRLLLMLMPLAAAGSVAIYCGDGAFGWTVAGRLLVNTALGAGDGQARAYVAEVAAPAQRAVLSTAVGLLLFVGQLVGLALASVWRWPLQQLACTCAPAALGALGLLLLPDTAQWLMARGRDEKLAADALAFYRGQDFDTASEIDNIRASVEEAGAPLGRTWRALCRRSALRPLLLTAGQFFFFVWTGGFFLVVVTALVVGGLPLPLDDYQRAMLVPAVALLGTPPASPLLRRAGRLPLLRASGALSAVGCATIAAGDLMGAEHAARGWLALGGALVCLLPYSTLLTAITFNYLGELLPNSVRSLAVSLVMGWFGLLVFVSLQLYEPLLGAISVGGVFLVHAAVSLLQVLYASTLLLQRLTALPSSRFSSASSTLNLRRLPSSWKR</sequence>
<feature type="transmembrane region" description="Helical" evidence="5">
    <location>
        <begin position="254"/>
        <end position="278"/>
    </location>
</feature>
<feature type="transmembrane region" description="Helical" evidence="5">
    <location>
        <begin position="134"/>
        <end position="158"/>
    </location>
</feature>
<gene>
    <name evidence="7" type="primary">Tret1-2_5</name>
    <name evidence="8" type="synonym">Tret1-2_9</name>
    <name evidence="8" type="ORF">FJT64_001978</name>
    <name evidence="7" type="ORF">FJT64_013018</name>
</gene>
<keyword evidence="3 5" id="KW-1133">Transmembrane helix</keyword>
<dbReference type="PANTHER" id="PTHR48021">
    <property type="match status" value="1"/>
</dbReference>
<feature type="transmembrane region" description="Helical" evidence="5">
    <location>
        <begin position="342"/>
        <end position="366"/>
    </location>
</feature>
<proteinExistence type="predicted"/>